<dbReference type="EC" id="2.4.1.-" evidence="18"/>
<evidence type="ECO:0000256" key="11">
    <source>
        <dbReference type="ARBA" id="ARBA00023180"/>
    </source>
</evidence>
<dbReference type="SUPFAM" id="SSF53756">
    <property type="entry name" value="UDP-Glycosyltransferase/glycogen phosphorylase"/>
    <property type="match status" value="1"/>
</dbReference>
<evidence type="ECO:0000256" key="17">
    <source>
        <dbReference type="ARBA" id="ARBA00046186"/>
    </source>
</evidence>
<evidence type="ECO:0000256" key="12">
    <source>
        <dbReference type="ARBA" id="ARBA00023198"/>
    </source>
</evidence>
<keyword evidence="7" id="KW-0735">Signal-anchor</keyword>
<keyword evidence="6 18" id="KW-0812">Transmembrane</keyword>
<protein>
    <recommendedName>
        <fullName evidence="18">Fucosyltransferase</fullName>
        <ecNumber evidence="18">2.4.1.-</ecNumber>
    </recommendedName>
</protein>
<comment type="pathway">
    <text evidence="2">Protein modification; protein glycosylation.</text>
</comment>
<comment type="catalytic activity">
    <reaction evidence="13">
        <text>a beta-D-galactosyl-(1-&gt;4)-N-acetyl-beta-D-glucosaminyl derivative + GDP-beta-L-fucose = a beta-D-galactosyl-(1-&gt;4)-[alpha-L-fucosyl-(1-&gt;3)]-N-acetyl-beta-D-glucosaminyl derivative + GDP + H(+)</text>
        <dbReference type="Rhea" id="RHEA:14257"/>
        <dbReference type="ChEBI" id="CHEBI:15378"/>
        <dbReference type="ChEBI" id="CHEBI:57273"/>
        <dbReference type="ChEBI" id="CHEBI:58189"/>
        <dbReference type="ChEBI" id="CHEBI:133507"/>
        <dbReference type="ChEBI" id="CHEBI:137941"/>
        <dbReference type="EC" id="2.4.1.152"/>
    </reaction>
    <physiologicalReaction direction="left-to-right" evidence="13">
        <dbReference type="Rhea" id="RHEA:14258"/>
    </physiologicalReaction>
</comment>
<evidence type="ECO:0000256" key="7">
    <source>
        <dbReference type="ARBA" id="ARBA00022968"/>
    </source>
</evidence>
<dbReference type="InterPro" id="IPR055270">
    <property type="entry name" value="Glyco_tran_10_C"/>
</dbReference>
<comment type="catalytic activity">
    <reaction evidence="16">
        <text>an N-acetyl-alpha-neuraminyl-(2-&gt;3)-beta-D-galactosyl-(1-&gt;4)-N-acetyl-beta-D-glucosaminyl derivative + GDP-beta-L-fucose = an alpha-Neu5Ac-(2-&gt;3)-beta-D-Gal-(1-&gt;4)-[alpha-L-Fuc-(1-&gt;3)]-beta-D-GlcNAc derivative + GDP + H(+)</text>
        <dbReference type="Rhea" id="RHEA:56076"/>
        <dbReference type="ChEBI" id="CHEBI:15378"/>
        <dbReference type="ChEBI" id="CHEBI:57273"/>
        <dbReference type="ChEBI" id="CHEBI:58189"/>
        <dbReference type="ChEBI" id="CHEBI:136545"/>
        <dbReference type="ChEBI" id="CHEBI:139509"/>
    </reaction>
    <physiologicalReaction direction="left-to-right" evidence="16">
        <dbReference type="Rhea" id="RHEA:56077"/>
    </physiologicalReaction>
</comment>
<dbReference type="GO" id="GO:0017083">
    <property type="term" value="F:4-galactosyl-N-acetylglucosaminide 3-alpha-L-fucosyltransferase activity"/>
    <property type="evidence" value="ECO:0007669"/>
    <property type="project" value="UniProtKB-EC"/>
</dbReference>
<comment type="catalytic activity">
    <reaction evidence="15">
        <text>an alpha-Neu5Ac-(2-&gt;3)-beta-D-Gal-(1-&gt;4)-beta-D-GlcNAc-(1-&gt;3)-beta-D-Gal-(1-&gt;4)-beta-D-GlcNAc derivative + GDP-beta-L-fucose = an alpha-Neu5Ac-(2-&gt;3)-beta-D-Gal-(1-&gt;4)-beta-D-GlcNAc-(1-&gt;3)-beta-D-Gal-(1-&gt;4)-[alpha-L-Fuc-(1-&gt;3)]-beta-D-GlcNAc derivative + GDP + H(+)</text>
        <dbReference type="Rhea" id="RHEA:68044"/>
        <dbReference type="ChEBI" id="CHEBI:15378"/>
        <dbReference type="ChEBI" id="CHEBI:57273"/>
        <dbReference type="ChEBI" id="CHEBI:58189"/>
        <dbReference type="ChEBI" id="CHEBI:145343"/>
        <dbReference type="ChEBI" id="CHEBI:176900"/>
    </reaction>
    <physiologicalReaction direction="left-to-right" evidence="15">
        <dbReference type="Rhea" id="RHEA:68045"/>
    </physiologicalReaction>
</comment>
<evidence type="ECO:0000256" key="1">
    <source>
        <dbReference type="ARBA" id="ARBA00004323"/>
    </source>
</evidence>
<evidence type="ECO:0000256" key="10">
    <source>
        <dbReference type="ARBA" id="ARBA00023136"/>
    </source>
</evidence>
<feature type="domain" description="Fucosyltransferase C-terminal" evidence="19">
    <location>
        <begin position="171"/>
        <end position="330"/>
    </location>
</feature>
<reference evidence="22" key="3">
    <citation type="journal article" date="2014" name="Nature">
        <title>Elephant shark genome provides unique insights into gnathostome evolution.</title>
        <authorList>
            <consortium name="International Elephant Shark Genome Sequencing Consortium"/>
            <person name="Venkatesh B."/>
            <person name="Lee A.P."/>
            <person name="Ravi V."/>
            <person name="Maurya A.K."/>
            <person name="Lian M.M."/>
            <person name="Swann J.B."/>
            <person name="Ohta Y."/>
            <person name="Flajnik M.F."/>
            <person name="Sutoh Y."/>
            <person name="Kasahara M."/>
            <person name="Hoon S."/>
            <person name="Gangu V."/>
            <person name="Roy S.W."/>
            <person name="Irimia M."/>
            <person name="Korzh V."/>
            <person name="Kondrychyn I."/>
            <person name="Lim Z.W."/>
            <person name="Tay B.H."/>
            <person name="Tohari S."/>
            <person name="Kong K.W."/>
            <person name="Ho S."/>
            <person name="Lorente-Galdos B."/>
            <person name="Quilez J."/>
            <person name="Marques-Bonet T."/>
            <person name="Raney B.J."/>
            <person name="Ingham P.W."/>
            <person name="Tay A."/>
            <person name="Hillier L.W."/>
            <person name="Minx P."/>
            <person name="Boehm T."/>
            <person name="Wilson R.K."/>
            <person name="Brenner S."/>
            <person name="Warren W.C."/>
        </authorList>
    </citation>
    <scope>NUCLEOTIDE SEQUENCE [LARGE SCALE GENOMIC DNA]</scope>
</reference>
<keyword evidence="12" id="KW-0395">Inflammatory response</keyword>
<dbReference type="InterPro" id="IPR031481">
    <property type="entry name" value="Glyco_tran_10_N"/>
</dbReference>
<evidence type="ECO:0000256" key="16">
    <source>
        <dbReference type="ARBA" id="ARBA00036481"/>
    </source>
</evidence>
<dbReference type="GO" id="GO:0000139">
    <property type="term" value="C:Golgi membrane"/>
    <property type="evidence" value="ECO:0007669"/>
    <property type="project" value="UniProtKB-SubCell"/>
</dbReference>
<evidence type="ECO:0000256" key="18">
    <source>
        <dbReference type="RuleBase" id="RU003832"/>
    </source>
</evidence>
<dbReference type="Pfam" id="PF17039">
    <property type="entry name" value="Glyco_tran_10_N"/>
    <property type="match status" value="1"/>
</dbReference>
<feature type="domain" description="Fucosyltransferase N-terminal" evidence="20">
    <location>
        <begin position="53"/>
        <end position="156"/>
    </location>
</feature>
<keyword evidence="4 18" id="KW-0328">Glycosyltransferase</keyword>
<dbReference type="Proteomes" id="UP000314986">
    <property type="component" value="Unassembled WGS sequence"/>
</dbReference>
<dbReference type="OMA" id="HREIATN"/>
<evidence type="ECO:0000256" key="15">
    <source>
        <dbReference type="ARBA" id="ARBA00036234"/>
    </source>
</evidence>
<proteinExistence type="inferred from homology"/>
<comment type="catalytic activity">
    <reaction evidence="14">
        <text>an alpha-Neu5Ac-(2-&gt;3)-beta-D-Gal-(1-&gt;4)-beta-D-GlcNAc6S derivative + GDP-beta-L-fucose = an alpha-Neu5Ac-(2-&gt;3)-beta-D-Gal-(1-&gt;4)-[alpha-L-Fuc-(1-&gt;3)]-beta-D-GlcNAc6S derivative + GDP + H(+)</text>
        <dbReference type="Rhea" id="RHEA:62004"/>
        <dbReference type="ChEBI" id="CHEBI:15378"/>
        <dbReference type="ChEBI" id="CHEBI:57273"/>
        <dbReference type="ChEBI" id="CHEBI:58189"/>
        <dbReference type="ChEBI" id="CHEBI:145344"/>
        <dbReference type="ChEBI" id="CHEBI:145345"/>
    </reaction>
    <physiologicalReaction direction="left-to-right" evidence="14">
        <dbReference type="Rhea" id="RHEA:62005"/>
    </physiologicalReaction>
</comment>
<comment type="similarity">
    <text evidence="3 18">Belongs to the glycosyltransferase 10 family.</text>
</comment>
<evidence type="ECO:0000313" key="21">
    <source>
        <dbReference type="Ensembl" id="ENSCMIP00000029497.1"/>
    </source>
</evidence>
<dbReference type="InterPro" id="IPR038577">
    <property type="entry name" value="GT10-like_C_sf"/>
</dbReference>
<comment type="subcellular location">
    <subcellularLocation>
        <location evidence="1">Golgi apparatus membrane</location>
        <topology evidence="1">Single-pass type II membrane protein</topology>
    </subcellularLocation>
    <subcellularLocation>
        <location evidence="18">Golgi apparatus</location>
        <location evidence="18">Golgi stack membrane</location>
        <topology evidence="18">Single-pass type II membrane protein</topology>
    </subcellularLocation>
</comment>
<evidence type="ECO:0000256" key="14">
    <source>
        <dbReference type="ARBA" id="ARBA00035849"/>
    </source>
</evidence>
<reference evidence="21" key="4">
    <citation type="submission" date="2025-08" db="UniProtKB">
        <authorList>
            <consortium name="Ensembl"/>
        </authorList>
    </citation>
    <scope>IDENTIFICATION</scope>
</reference>
<dbReference type="Gene3D" id="3.40.50.11660">
    <property type="entry name" value="Glycosyl transferase family 10, C-terminal domain"/>
    <property type="match status" value="1"/>
</dbReference>
<dbReference type="GO" id="GO:0032580">
    <property type="term" value="C:Golgi cisterna membrane"/>
    <property type="evidence" value="ECO:0007669"/>
    <property type="project" value="UniProtKB-SubCell"/>
</dbReference>
<accession>A0A4W3IKD7</accession>
<evidence type="ECO:0000313" key="22">
    <source>
        <dbReference type="Proteomes" id="UP000314986"/>
    </source>
</evidence>
<evidence type="ECO:0000256" key="13">
    <source>
        <dbReference type="ARBA" id="ARBA00029329"/>
    </source>
</evidence>
<evidence type="ECO:0000256" key="3">
    <source>
        <dbReference type="ARBA" id="ARBA00008919"/>
    </source>
</evidence>
<dbReference type="InParanoid" id="A0A4W3IKD7"/>
<evidence type="ECO:0000256" key="6">
    <source>
        <dbReference type="ARBA" id="ARBA00022692"/>
    </source>
</evidence>
<sequence length="342" mass="39928">SDSSGRTPRRRALRPQLALFAAASVLVTLYLCSQELPQPVPPPRGSAAARPPPVTVLVWWQPFGVAGNTRDCEAVHNVADCRITSDRDQYRLSQAVVMHHRDIDLSELPEGRPPSQRWIWMNFESPSHTANVERLDGMFNWTMTYKLESDIFIPYGYFYRQEKGVARLVLPSKTKLVAWVISNWNEDHRRVQYYHRLSSHLDIEVYGQHGMDLKNNSVVATVSQYKFYLAFENSQHIDYITEKVWRNAFLSSAVPVVLGPTRANYEIFLPPDSFIHVDDFPTPRKLARYLLFLDKHSRRYREYFDWKKRYRVHVTAFWDEHYCKVCKAVRMLPSLGVTWFSA</sequence>
<keyword evidence="8" id="KW-1133">Transmembrane helix</keyword>
<dbReference type="PANTHER" id="PTHR11929">
    <property type="entry name" value="ALPHA- 1,3 -FUCOSYLTRANSFERASE"/>
    <property type="match status" value="1"/>
</dbReference>
<reference evidence="22" key="2">
    <citation type="journal article" date="2007" name="PLoS Biol.">
        <title>Survey sequencing and comparative analysis of the elephant shark (Callorhinchus milii) genome.</title>
        <authorList>
            <person name="Venkatesh B."/>
            <person name="Kirkness E.F."/>
            <person name="Loh Y.H."/>
            <person name="Halpern A.L."/>
            <person name="Lee A.P."/>
            <person name="Johnson J."/>
            <person name="Dandona N."/>
            <person name="Viswanathan L.D."/>
            <person name="Tay A."/>
            <person name="Venter J.C."/>
            <person name="Strausberg R.L."/>
            <person name="Brenner S."/>
        </authorList>
    </citation>
    <scope>NUCLEOTIDE SEQUENCE [LARGE SCALE GENOMIC DNA]</scope>
</reference>
<evidence type="ECO:0000256" key="4">
    <source>
        <dbReference type="ARBA" id="ARBA00022676"/>
    </source>
</evidence>
<evidence type="ECO:0000256" key="9">
    <source>
        <dbReference type="ARBA" id="ARBA00023034"/>
    </source>
</evidence>
<dbReference type="STRING" id="7868.ENSCMIP00000029497"/>
<reference evidence="21" key="5">
    <citation type="submission" date="2025-09" db="UniProtKB">
        <authorList>
            <consortium name="Ensembl"/>
        </authorList>
    </citation>
    <scope>IDENTIFICATION</scope>
</reference>
<evidence type="ECO:0000259" key="19">
    <source>
        <dbReference type="Pfam" id="PF00852"/>
    </source>
</evidence>
<keyword evidence="9 18" id="KW-0333">Golgi apparatus</keyword>
<name>A0A4W3IKD7_CALMI</name>
<dbReference type="UniPathway" id="UPA00378"/>
<comment type="function">
    <text evidence="17">Catalyzes alpha(1-&gt;3) linkage of fucosyl moiety transferred from GDP-beta-L-fucose to N-acetyl glucosamine (GlcNAc) within type 2 lactosamine (LacNAc, Gal-beta(1-&gt;4)GlcNAc) glycan attached to N- or O-linked glycoproteins. Robustly fucosylates nonsialylated distal LacNAc unit of the polylactosamine chain to form Lewis X antigen (CD15), a glycan determinant known to mediate important cellular functions in development and immunity. Fucosylates with lower efficiency sialylated LacNAc acceptors to form sialyl Lewis X and 6-sulfo sialyl Lewis X determinants that serve as recognition epitopes for C-type lectins. Together with FUT7 contributes to SELE, SELL and SELP selectin ligand biosynthesis and selectin-dependent lymphocyte homing, leukocyte migration and blood leukocyte homeostasis. In a cell type specific manner, may also fucosylate the internal LacNAc unit of the polylactosamine chain to form VIM-2 antigen that serves as recognition epitope for SELE.</text>
</comment>
<keyword evidence="10" id="KW-0472">Membrane</keyword>
<organism evidence="21 22">
    <name type="scientific">Callorhinchus milii</name>
    <name type="common">Ghost shark</name>
    <dbReference type="NCBI Taxonomy" id="7868"/>
    <lineage>
        <taxon>Eukaryota</taxon>
        <taxon>Metazoa</taxon>
        <taxon>Chordata</taxon>
        <taxon>Craniata</taxon>
        <taxon>Vertebrata</taxon>
        <taxon>Chondrichthyes</taxon>
        <taxon>Holocephali</taxon>
        <taxon>Chimaeriformes</taxon>
        <taxon>Callorhinchidae</taxon>
        <taxon>Callorhinchus</taxon>
    </lineage>
</organism>
<dbReference type="GO" id="GO:0006954">
    <property type="term" value="P:inflammatory response"/>
    <property type="evidence" value="ECO:0007669"/>
    <property type="project" value="UniProtKB-KW"/>
</dbReference>
<evidence type="ECO:0000256" key="8">
    <source>
        <dbReference type="ARBA" id="ARBA00022989"/>
    </source>
</evidence>
<keyword evidence="11" id="KW-0325">Glycoprotein</keyword>
<keyword evidence="22" id="KW-1185">Reference proteome</keyword>
<dbReference type="FunFam" id="3.40.50.11660:FF:000001">
    <property type="entry name" value="alpha-(1,3)-fucosyltransferase 9"/>
    <property type="match status" value="1"/>
</dbReference>
<evidence type="ECO:0000256" key="2">
    <source>
        <dbReference type="ARBA" id="ARBA00004922"/>
    </source>
</evidence>
<reference evidence="22" key="1">
    <citation type="journal article" date="2006" name="Science">
        <title>Ancient noncoding elements conserved in the human genome.</title>
        <authorList>
            <person name="Venkatesh B."/>
            <person name="Kirkness E.F."/>
            <person name="Loh Y.H."/>
            <person name="Halpern A.L."/>
            <person name="Lee A.P."/>
            <person name="Johnson J."/>
            <person name="Dandona N."/>
            <person name="Viswanathan L.D."/>
            <person name="Tay A."/>
            <person name="Venter J.C."/>
            <person name="Strausberg R.L."/>
            <person name="Brenner S."/>
        </authorList>
    </citation>
    <scope>NUCLEOTIDE SEQUENCE [LARGE SCALE GENOMIC DNA]</scope>
</reference>
<dbReference type="Pfam" id="PF00852">
    <property type="entry name" value="Glyco_transf_10"/>
    <property type="match status" value="1"/>
</dbReference>
<evidence type="ECO:0000259" key="20">
    <source>
        <dbReference type="Pfam" id="PF17039"/>
    </source>
</evidence>
<dbReference type="Ensembl" id="ENSCMIT00000029963.1">
    <property type="protein sequence ID" value="ENSCMIP00000029497.1"/>
    <property type="gene ID" value="ENSCMIG00000012765.1"/>
</dbReference>
<dbReference type="InterPro" id="IPR001503">
    <property type="entry name" value="Glyco_trans_10"/>
</dbReference>
<dbReference type="AlphaFoldDB" id="A0A4W3IKD7"/>
<evidence type="ECO:0000256" key="5">
    <source>
        <dbReference type="ARBA" id="ARBA00022679"/>
    </source>
</evidence>
<dbReference type="PANTHER" id="PTHR11929:SF132">
    <property type="entry name" value="ALPHA-(1,3)-FUCOSYLTRANSFERASE 4"/>
    <property type="match status" value="1"/>
</dbReference>
<keyword evidence="5 18" id="KW-0808">Transferase</keyword>
<dbReference type="GeneTree" id="ENSGT00940000162506"/>